<name>A0A9P8MYU2_9HYPO</name>
<accession>A0A9P8MYU2</accession>
<dbReference type="SUPFAM" id="SSF103473">
    <property type="entry name" value="MFS general substrate transporter"/>
    <property type="match status" value="2"/>
</dbReference>
<gene>
    <name evidence="9" type="ORF">HRG_05997</name>
</gene>
<evidence type="ECO:0000313" key="9">
    <source>
        <dbReference type="EMBL" id="KAH0963487.1"/>
    </source>
</evidence>
<comment type="similarity">
    <text evidence="2">Belongs to the major facilitator superfamily. TCR/Tet family.</text>
</comment>
<dbReference type="InterPro" id="IPR036259">
    <property type="entry name" value="MFS_trans_sf"/>
</dbReference>
<dbReference type="GO" id="GO:0022857">
    <property type="term" value="F:transmembrane transporter activity"/>
    <property type="evidence" value="ECO:0007669"/>
    <property type="project" value="InterPro"/>
</dbReference>
<keyword evidence="10" id="KW-1185">Reference proteome</keyword>
<dbReference type="Pfam" id="PF07690">
    <property type="entry name" value="MFS_1"/>
    <property type="match status" value="1"/>
</dbReference>
<organism evidence="9 10">
    <name type="scientific">Hirsutella rhossiliensis</name>
    <dbReference type="NCBI Taxonomy" id="111463"/>
    <lineage>
        <taxon>Eukaryota</taxon>
        <taxon>Fungi</taxon>
        <taxon>Dikarya</taxon>
        <taxon>Ascomycota</taxon>
        <taxon>Pezizomycotina</taxon>
        <taxon>Sordariomycetes</taxon>
        <taxon>Hypocreomycetidae</taxon>
        <taxon>Hypocreales</taxon>
        <taxon>Ophiocordycipitaceae</taxon>
        <taxon>Hirsutella</taxon>
    </lineage>
</organism>
<feature type="transmembrane region" description="Helical" evidence="7">
    <location>
        <begin position="109"/>
        <end position="126"/>
    </location>
</feature>
<evidence type="ECO:0000256" key="3">
    <source>
        <dbReference type="ARBA" id="ARBA00022692"/>
    </source>
</evidence>
<evidence type="ECO:0000256" key="1">
    <source>
        <dbReference type="ARBA" id="ARBA00004141"/>
    </source>
</evidence>
<dbReference type="Proteomes" id="UP000824596">
    <property type="component" value="Unassembled WGS sequence"/>
</dbReference>
<keyword evidence="5 7" id="KW-0472">Membrane</keyword>
<comment type="caution">
    <text evidence="9">The sequence shown here is derived from an EMBL/GenBank/DDBJ whole genome shotgun (WGS) entry which is preliminary data.</text>
</comment>
<dbReference type="PANTHER" id="PTHR23501">
    <property type="entry name" value="MAJOR FACILITATOR SUPERFAMILY"/>
    <property type="match status" value="1"/>
</dbReference>
<dbReference type="OrthoDB" id="20105at2759"/>
<protein>
    <submittedName>
        <fullName evidence="9">Major facilitator superfamily domain-containing protein</fullName>
    </submittedName>
</protein>
<evidence type="ECO:0000256" key="6">
    <source>
        <dbReference type="SAM" id="MobiDB-lite"/>
    </source>
</evidence>
<feature type="transmembrane region" description="Helical" evidence="7">
    <location>
        <begin position="71"/>
        <end position="97"/>
    </location>
</feature>
<evidence type="ECO:0000313" key="10">
    <source>
        <dbReference type="Proteomes" id="UP000824596"/>
    </source>
</evidence>
<keyword evidence="4 7" id="KW-1133">Transmembrane helix</keyword>
<dbReference type="EMBL" id="JAIZPD010000005">
    <property type="protein sequence ID" value="KAH0963487.1"/>
    <property type="molecule type" value="Genomic_DNA"/>
</dbReference>
<dbReference type="InterPro" id="IPR019240">
    <property type="entry name" value="DUF2196"/>
</dbReference>
<keyword evidence="3 7" id="KW-0812">Transmembrane</keyword>
<sequence length="571" mass="60153">MAFVSLDDDEALKGHVHFHMRFNQEGFGSVPDLTLREFPPPYVEDPKPEQGAAENGPKNEELLGYVTGWKLVGMIMSITMACFLVLLDMSVIVTAIPEITTYFHSLPDVGWYGSAYNLASAALQPLSGKFYTYFNTKWTFLGFLLLFLLGSLVCGLATSSTMFIVGRAIAGLGSAGLQNGAMTIIVAAAPLGRRPALMGMSMGGCQMGLAAGPLVGGALTQYTTWPQKVGYYLPFSIVSAAILAIGYGLMTTFSPETETAKWVVYQTIVGVGRGLGMQIALIAIQANTAPDFIAIATATLVFCQTFGGAIFIAVANSIFNNTLKNELTDRVPAMDAQVIVDAGATGLRAVAEGGDVTGVLMSYSKGVDAVFYVVIATSLCIPRNRQQRDAPGKHTSSPATPQQAAGTVPTAQQVVPGAGVFIVLKEDQPSGRQTPGTVQSVLTRGNHPRGIKVRLRGGMVGRVQRMSGEAGTEAAEAVAAAVGVGTGNVPASSSRPLCRDIRLLDGLGGYPDEPPERTLADFMPVVDNGLQSSPHDDHGTGSQGTVTCPVCEAFQGDEAAVTHHIERDHFS</sequence>
<evidence type="ECO:0000256" key="2">
    <source>
        <dbReference type="ARBA" id="ARBA00007520"/>
    </source>
</evidence>
<dbReference type="InterPro" id="IPR011701">
    <property type="entry name" value="MFS"/>
</dbReference>
<dbReference type="InterPro" id="IPR020846">
    <property type="entry name" value="MFS_dom"/>
</dbReference>
<feature type="transmembrane region" description="Helical" evidence="7">
    <location>
        <begin position="196"/>
        <end position="219"/>
    </location>
</feature>
<dbReference type="RefSeq" id="XP_044721000.1">
    <property type="nucleotide sequence ID" value="XM_044864468.1"/>
</dbReference>
<proteinExistence type="inferred from homology"/>
<reference evidence="9" key="1">
    <citation type="submission" date="2021-09" db="EMBL/GenBank/DDBJ databases">
        <title>A high-quality genome of the endoparasitic fungus Hirsutella rhossiliensis with a comparison of Hirsutella genomes reveals transposable elements contributing to genome size variation.</title>
        <authorList>
            <person name="Lin R."/>
            <person name="Jiao Y."/>
            <person name="Sun X."/>
            <person name="Ling J."/>
            <person name="Xie B."/>
            <person name="Cheng X."/>
        </authorList>
    </citation>
    <scope>NUCLEOTIDE SEQUENCE</scope>
    <source>
        <strain evidence="9">HR02</strain>
    </source>
</reference>
<evidence type="ECO:0000256" key="5">
    <source>
        <dbReference type="ARBA" id="ARBA00023136"/>
    </source>
</evidence>
<dbReference type="NCBIfam" id="TIGR03833">
    <property type="entry name" value="YwbE family protein"/>
    <property type="match status" value="1"/>
</dbReference>
<dbReference type="PANTHER" id="PTHR23501:SF193">
    <property type="entry name" value="MULTIDRUG TRANSPORTER, PUTATIVE (AFU_ORTHOLOGUE AFUA_8G00940)-RELATED"/>
    <property type="match status" value="1"/>
</dbReference>
<feature type="transmembrane region" description="Helical" evidence="7">
    <location>
        <begin position="292"/>
        <end position="315"/>
    </location>
</feature>
<feature type="transmembrane region" description="Helical" evidence="7">
    <location>
        <begin position="262"/>
        <end position="286"/>
    </location>
</feature>
<evidence type="ECO:0000256" key="4">
    <source>
        <dbReference type="ARBA" id="ARBA00022989"/>
    </source>
</evidence>
<feature type="transmembrane region" description="Helical" evidence="7">
    <location>
        <begin position="231"/>
        <end position="250"/>
    </location>
</feature>
<feature type="transmembrane region" description="Helical" evidence="7">
    <location>
        <begin position="164"/>
        <end position="189"/>
    </location>
</feature>
<evidence type="ECO:0000259" key="8">
    <source>
        <dbReference type="PROSITE" id="PS50850"/>
    </source>
</evidence>
<evidence type="ECO:0000256" key="7">
    <source>
        <dbReference type="SAM" id="Phobius"/>
    </source>
</evidence>
<dbReference type="GO" id="GO:0005886">
    <property type="term" value="C:plasma membrane"/>
    <property type="evidence" value="ECO:0007669"/>
    <property type="project" value="TreeGrafter"/>
</dbReference>
<comment type="subcellular location">
    <subcellularLocation>
        <location evidence="1">Membrane</location>
        <topology evidence="1">Multi-pass membrane protein</topology>
    </subcellularLocation>
</comment>
<dbReference type="AlphaFoldDB" id="A0A9P8MYU2"/>
<feature type="region of interest" description="Disordered" evidence="6">
    <location>
        <begin position="385"/>
        <end position="410"/>
    </location>
</feature>
<feature type="domain" description="Major facilitator superfamily (MFS) profile" evidence="8">
    <location>
        <begin position="74"/>
        <end position="571"/>
    </location>
</feature>
<dbReference type="Gene3D" id="1.20.1250.20">
    <property type="entry name" value="MFS general substrate transporter like domains"/>
    <property type="match status" value="1"/>
</dbReference>
<feature type="transmembrane region" description="Helical" evidence="7">
    <location>
        <begin position="138"/>
        <end position="158"/>
    </location>
</feature>
<dbReference type="PROSITE" id="PS50850">
    <property type="entry name" value="MFS"/>
    <property type="match status" value="1"/>
</dbReference>
<dbReference type="Pfam" id="PF09962">
    <property type="entry name" value="DUF2196"/>
    <property type="match status" value="1"/>
</dbReference>
<dbReference type="GeneID" id="68355126"/>
<feature type="compositionally biased region" description="Polar residues" evidence="6">
    <location>
        <begin position="394"/>
        <end position="410"/>
    </location>
</feature>